<dbReference type="PROSITE" id="PS51073">
    <property type="entry name" value="RPEL"/>
    <property type="match status" value="1"/>
</dbReference>
<name>A0A9P7RWS6_9AGAR</name>
<accession>A0A9P7RWS6</accession>
<proteinExistence type="predicted"/>
<evidence type="ECO:0000256" key="2">
    <source>
        <dbReference type="PROSITE-ProRule" id="PRU00401"/>
    </source>
</evidence>
<dbReference type="KEGG" id="more:E1B28_009917"/>
<feature type="repeat" description="RPEL" evidence="2">
    <location>
        <begin position="66"/>
        <end position="91"/>
    </location>
</feature>
<dbReference type="AlphaFoldDB" id="A0A9P7RWS6"/>
<keyword evidence="1" id="KW-0677">Repeat</keyword>
<dbReference type="Gene3D" id="6.10.140.2040">
    <property type="match status" value="2"/>
</dbReference>
<feature type="compositionally biased region" description="Basic and acidic residues" evidence="3">
    <location>
        <begin position="70"/>
        <end position="91"/>
    </location>
</feature>
<evidence type="ECO:0000256" key="3">
    <source>
        <dbReference type="SAM" id="MobiDB-lite"/>
    </source>
</evidence>
<dbReference type="Proteomes" id="UP001049176">
    <property type="component" value="Chromosome 6"/>
</dbReference>
<evidence type="ECO:0000313" key="4">
    <source>
        <dbReference type="EMBL" id="KAG7090835.1"/>
    </source>
</evidence>
<organism evidence="4 5">
    <name type="scientific">Marasmius oreades</name>
    <name type="common">fairy-ring Marasmius</name>
    <dbReference type="NCBI Taxonomy" id="181124"/>
    <lineage>
        <taxon>Eukaryota</taxon>
        <taxon>Fungi</taxon>
        <taxon>Dikarya</taxon>
        <taxon>Basidiomycota</taxon>
        <taxon>Agaricomycotina</taxon>
        <taxon>Agaricomycetes</taxon>
        <taxon>Agaricomycetidae</taxon>
        <taxon>Agaricales</taxon>
        <taxon>Marasmiineae</taxon>
        <taxon>Marasmiaceae</taxon>
        <taxon>Marasmius</taxon>
    </lineage>
</organism>
<feature type="region of interest" description="Disordered" evidence="3">
    <location>
        <begin position="70"/>
        <end position="97"/>
    </location>
</feature>
<evidence type="ECO:0000313" key="5">
    <source>
        <dbReference type="Proteomes" id="UP001049176"/>
    </source>
</evidence>
<dbReference type="Pfam" id="PF02755">
    <property type="entry name" value="RPEL"/>
    <property type="match status" value="2"/>
</dbReference>
<comment type="caution">
    <text evidence="4">The sequence shown here is derived from an EMBL/GenBank/DDBJ whole genome shotgun (WGS) entry which is preliminary data.</text>
</comment>
<evidence type="ECO:0000256" key="1">
    <source>
        <dbReference type="ARBA" id="ARBA00022737"/>
    </source>
</evidence>
<dbReference type="OrthoDB" id="197676at2759"/>
<dbReference type="EMBL" id="CM032186">
    <property type="protein sequence ID" value="KAG7090835.1"/>
    <property type="molecule type" value="Genomic_DNA"/>
</dbReference>
<dbReference type="InterPro" id="IPR004018">
    <property type="entry name" value="RPEL_repeat"/>
</dbReference>
<dbReference type="SMART" id="SM00707">
    <property type="entry name" value="RPEL"/>
    <property type="match status" value="2"/>
</dbReference>
<sequence length="97" mass="11242">MTEQTRPEPLRQQSLDQSTLQKLEKHLNERPDKRDLVYRNIMKEDQGIAPGLVQAKIQLQRSQLEDKLDHALQQRPKPEELVKEGILHADEAPPTNT</sequence>
<protein>
    <submittedName>
        <fullName evidence="4">Uncharacterized protein</fullName>
    </submittedName>
</protein>
<gene>
    <name evidence="4" type="ORF">E1B28_009917</name>
</gene>
<reference evidence="4" key="1">
    <citation type="journal article" date="2021" name="Genome Biol. Evol.">
        <title>The assembled and annotated genome of the fairy-ring fungus Marasmius oreades.</title>
        <authorList>
            <person name="Hiltunen M."/>
            <person name="Ament-Velasquez S.L."/>
            <person name="Johannesson H."/>
        </authorList>
    </citation>
    <scope>NUCLEOTIDE SEQUENCE</scope>
    <source>
        <strain evidence="4">03SP1</strain>
    </source>
</reference>
<dbReference type="RefSeq" id="XP_043007305.1">
    <property type="nucleotide sequence ID" value="XM_043154847.1"/>
</dbReference>
<keyword evidence="5" id="KW-1185">Reference proteome</keyword>
<dbReference type="GeneID" id="66078993"/>